<protein>
    <submittedName>
        <fullName evidence="1">Uncharacterized protein</fullName>
    </submittedName>
</protein>
<sequence>MRNARTIARKDFSFWASLLFVYFDYLCNEPVKLLFRQAYRYNKF</sequence>
<dbReference type="HOGENOM" id="CLU_3220235_0_0_10"/>
<proteinExistence type="predicted"/>
<name>E7RQ68_9BACT</name>
<dbReference type="AlphaFoldDB" id="E7RQ68"/>
<dbReference type="Proteomes" id="UP000005580">
    <property type="component" value="Unassembled WGS sequence"/>
</dbReference>
<organism evidence="1 2">
    <name type="scientific">Hoylesella oralis ATCC 33269</name>
    <dbReference type="NCBI Taxonomy" id="873533"/>
    <lineage>
        <taxon>Bacteria</taxon>
        <taxon>Pseudomonadati</taxon>
        <taxon>Bacteroidota</taxon>
        <taxon>Bacteroidia</taxon>
        <taxon>Bacteroidales</taxon>
        <taxon>Prevotellaceae</taxon>
        <taxon>Hoylesella</taxon>
    </lineage>
</organism>
<comment type="caution">
    <text evidence="1">The sequence shown here is derived from an EMBL/GenBank/DDBJ whole genome shotgun (WGS) entry which is preliminary data.</text>
</comment>
<gene>
    <name evidence="1" type="ORF">HMPREF0663_11319</name>
</gene>
<evidence type="ECO:0000313" key="1">
    <source>
        <dbReference type="EMBL" id="EFZ37261.1"/>
    </source>
</evidence>
<accession>E7RQ68</accession>
<reference evidence="1" key="1">
    <citation type="submission" date="2011-01" db="EMBL/GenBank/DDBJ databases">
        <authorList>
            <person name="Muzny D."/>
            <person name="Qin X."/>
            <person name="Buhay C."/>
            <person name="Dugan-Rocha S."/>
            <person name="Ding Y."/>
            <person name="Chen G."/>
            <person name="Hawes A."/>
            <person name="Holder M."/>
            <person name="Jhangiani S."/>
            <person name="Johnson A."/>
            <person name="Khan Z."/>
            <person name="Li Z."/>
            <person name="Liu W."/>
            <person name="Liu X."/>
            <person name="Perez L."/>
            <person name="Shen H."/>
            <person name="Wang Q."/>
            <person name="Watt J."/>
            <person name="Xi L."/>
            <person name="Xin Y."/>
            <person name="Zhou J."/>
            <person name="Deng J."/>
            <person name="Jiang H."/>
            <person name="Liu Y."/>
            <person name="Qu J."/>
            <person name="Song X.-Z."/>
            <person name="Zhang L."/>
            <person name="Villasana D."/>
            <person name="Johnson A."/>
            <person name="Liu J."/>
            <person name="Liyanage D."/>
            <person name="Lorensuhewa L."/>
            <person name="Robinson T."/>
            <person name="Song A."/>
            <person name="Song B.-B."/>
            <person name="Dinh H."/>
            <person name="Thornton R."/>
            <person name="Coyle M."/>
            <person name="Francisco L."/>
            <person name="Jackson L."/>
            <person name="Javaid M."/>
            <person name="Korchina V."/>
            <person name="Kovar C."/>
            <person name="Mata R."/>
            <person name="Mathew T."/>
            <person name="Ngo R."/>
            <person name="Nguyen L."/>
            <person name="Nguyen N."/>
            <person name="Okwuonu G."/>
            <person name="Ongeri F."/>
            <person name="Pham C."/>
            <person name="Simmons D."/>
            <person name="Wilczek-Boney K."/>
            <person name="Hale W."/>
            <person name="Jakkamsetti A."/>
            <person name="Pham P."/>
            <person name="Ruth R."/>
            <person name="San Lucas F."/>
            <person name="Warren J."/>
            <person name="Zhang J."/>
            <person name="Zhao Z."/>
            <person name="Zhou C."/>
            <person name="Zhu D."/>
            <person name="Lee S."/>
            <person name="Bess C."/>
            <person name="Blankenburg K."/>
            <person name="Forbes L."/>
            <person name="Fu Q."/>
            <person name="Gubbala S."/>
            <person name="Hirani K."/>
            <person name="Jayaseelan J.C."/>
            <person name="Lara F."/>
            <person name="Munidasa M."/>
            <person name="Palculict T."/>
            <person name="Patil S."/>
            <person name="Pu L.-L."/>
            <person name="Saada N."/>
            <person name="Tang L."/>
            <person name="Weissenberger G."/>
            <person name="Zhu Y."/>
            <person name="Hemphill L."/>
            <person name="Shang Y."/>
            <person name="Youmans B."/>
            <person name="Ayvaz T."/>
            <person name="Ross M."/>
            <person name="Santibanez J."/>
            <person name="Aqrawi P."/>
            <person name="Gross S."/>
            <person name="Joshi V."/>
            <person name="Fowler G."/>
            <person name="Nazareth L."/>
            <person name="Reid J."/>
            <person name="Worley K."/>
            <person name="Petrosino J."/>
            <person name="Highlander S."/>
            <person name="Gibbs R."/>
        </authorList>
    </citation>
    <scope>NUCLEOTIDE SEQUENCE [LARGE SCALE GENOMIC DNA]</scope>
    <source>
        <strain evidence="1">ATCC 33269</strain>
    </source>
</reference>
<evidence type="ECO:0000313" key="2">
    <source>
        <dbReference type="Proteomes" id="UP000005580"/>
    </source>
</evidence>
<keyword evidence="2" id="KW-1185">Reference proteome</keyword>
<dbReference type="EMBL" id="AEPE02000004">
    <property type="protein sequence ID" value="EFZ37261.1"/>
    <property type="molecule type" value="Genomic_DNA"/>
</dbReference>